<dbReference type="SUPFAM" id="SSF50692">
    <property type="entry name" value="ADC-like"/>
    <property type="match status" value="1"/>
</dbReference>
<evidence type="ECO:0000256" key="1">
    <source>
        <dbReference type="ARBA" id="ARBA00001942"/>
    </source>
</evidence>
<evidence type="ECO:0000256" key="4">
    <source>
        <dbReference type="ARBA" id="ARBA00022723"/>
    </source>
</evidence>
<evidence type="ECO:0000313" key="9">
    <source>
        <dbReference type="EMBL" id="SDO34444.1"/>
    </source>
</evidence>
<dbReference type="EMBL" id="FNJI01000001">
    <property type="protein sequence ID" value="SDO34444.1"/>
    <property type="molecule type" value="Genomic_DNA"/>
</dbReference>
<dbReference type="Pfam" id="PF01568">
    <property type="entry name" value="Molydop_binding"/>
    <property type="match status" value="1"/>
</dbReference>
<proteinExistence type="inferred from homology"/>
<accession>A0A1H0ISL0</accession>
<evidence type="ECO:0000259" key="7">
    <source>
        <dbReference type="Pfam" id="PF01568"/>
    </source>
</evidence>
<dbReference type="InterPro" id="IPR050612">
    <property type="entry name" value="Prok_Mopterin_Oxidored"/>
</dbReference>
<dbReference type="InterPro" id="IPR006657">
    <property type="entry name" value="MoPterin_dinucl-bd_dom"/>
</dbReference>
<dbReference type="Pfam" id="PF21423">
    <property type="entry name" value="AhtL-like_1st"/>
    <property type="match status" value="1"/>
</dbReference>
<dbReference type="InterPro" id="IPR049032">
    <property type="entry name" value="AhtL-like_N"/>
</dbReference>
<dbReference type="STRING" id="91360.SAMN05660330_00008"/>
<dbReference type="PROSITE" id="PS00932">
    <property type="entry name" value="MOLYBDOPTERIN_PROK_3"/>
    <property type="match status" value="1"/>
</dbReference>
<name>A0A1H0ISL0_9BACT</name>
<dbReference type="Gene3D" id="3.40.228.10">
    <property type="entry name" value="Dimethylsulfoxide Reductase, domain 2"/>
    <property type="match status" value="1"/>
</dbReference>
<evidence type="ECO:0000256" key="3">
    <source>
        <dbReference type="ARBA" id="ARBA00022505"/>
    </source>
</evidence>
<dbReference type="InterPro" id="IPR006656">
    <property type="entry name" value="Mopterin_OxRdtase"/>
</dbReference>
<protein>
    <submittedName>
        <fullName evidence="9">Trimethylamine-N-oxide reductase (Cytochrome c)</fullName>
    </submittedName>
</protein>
<evidence type="ECO:0000313" key="10">
    <source>
        <dbReference type="Proteomes" id="UP000199073"/>
    </source>
</evidence>
<dbReference type="GO" id="GO:0009055">
    <property type="term" value="F:electron transfer activity"/>
    <property type="evidence" value="ECO:0007669"/>
    <property type="project" value="TreeGrafter"/>
</dbReference>
<feature type="domain" description="Molybdopterin oxidoreductase" evidence="6">
    <location>
        <begin position="89"/>
        <end position="581"/>
    </location>
</feature>
<evidence type="ECO:0000259" key="6">
    <source>
        <dbReference type="Pfam" id="PF00384"/>
    </source>
</evidence>
<comment type="similarity">
    <text evidence="2">Belongs to the prokaryotic molybdopterin-containing oxidoreductase family.</text>
</comment>
<keyword evidence="3" id="KW-0500">Molybdenum</keyword>
<dbReference type="GO" id="GO:0016491">
    <property type="term" value="F:oxidoreductase activity"/>
    <property type="evidence" value="ECO:0007669"/>
    <property type="project" value="UniProtKB-KW"/>
</dbReference>
<dbReference type="InterPro" id="IPR006655">
    <property type="entry name" value="Mopterin_OxRdtase_prok_CS"/>
</dbReference>
<evidence type="ECO:0000259" key="8">
    <source>
        <dbReference type="Pfam" id="PF21423"/>
    </source>
</evidence>
<dbReference type="GO" id="GO:0043546">
    <property type="term" value="F:molybdopterin cofactor binding"/>
    <property type="evidence" value="ECO:0007669"/>
    <property type="project" value="InterPro"/>
</dbReference>
<dbReference type="InterPro" id="IPR009010">
    <property type="entry name" value="Asp_de-COase-like_dom_sf"/>
</dbReference>
<dbReference type="RefSeq" id="WP_092218558.1">
    <property type="nucleotide sequence ID" value="NZ_FNJI01000001.1"/>
</dbReference>
<dbReference type="Gene3D" id="3.40.50.740">
    <property type="match status" value="2"/>
</dbReference>
<evidence type="ECO:0000256" key="5">
    <source>
        <dbReference type="ARBA" id="ARBA00023002"/>
    </source>
</evidence>
<dbReference type="OrthoDB" id="9810782at2"/>
<keyword evidence="5" id="KW-0560">Oxidoreductase</keyword>
<gene>
    <name evidence="9" type="ORF">SAMN05660330_00008</name>
</gene>
<dbReference type="Proteomes" id="UP000199073">
    <property type="component" value="Unassembled WGS sequence"/>
</dbReference>
<dbReference type="Pfam" id="PF00384">
    <property type="entry name" value="Molybdopterin"/>
    <property type="match status" value="1"/>
</dbReference>
<dbReference type="GO" id="GO:0030288">
    <property type="term" value="C:outer membrane-bounded periplasmic space"/>
    <property type="evidence" value="ECO:0007669"/>
    <property type="project" value="TreeGrafter"/>
</dbReference>
<dbReference type="GO" id="GO:0009061">
    <property type="term" value="P:anaerobic respiration"/>
    <property type="evidence" value="ECO:0007669"/>
    <property type="project" value="TreeGrafter"/>
</dbReference>
<dbReference type="SUPFAM" id="SSF53706">
    <property type="entry name" value="Formate dehydrogenase/DMSO reductase, domains 1-3"/>
    <property type="match status" value="1"/>
</dbReference>
<dbReference type="AlphaFoldDB" id="A0A1H0ISL0"/>
<sequence>MRPVKTKDKTVLRSLGLGGYFGGGAEGMVDVKDGKIVRVRPLRYGWKYKKEDIRQWKMERNGKTIEPTWKSLPGPFSLAYKKRVYSPNRVPYPMKRIDWDPNGERNPQNRGKSKFVRISWDEAAELISSEIRRVHEKYGYNAILMQGDGHGECKTINTPHGHPGVLLEYLGGFTLQVRNPDSWEGWYWGAKHVWGQGAQGIMYPAANIIKDTIEHSDMVLFWGCDPETTPWGFVGQFASRLCYFLTEAGIDQVYVCPDCNYGAAIHADKWIPILPNTDAAMQLAIIYIWLTEGTYDKEYVKTHTVGMDKVADYVLGKEDGVPKTPEWASPKCGVPEWTIKALAREFGAKTTSIAHYFGGGFIRGPFSHEPARLECIMLGMQGLGGPGVHQHQWTYFGLPRAEGLGGTFFWNPEIEEQLALPVLSAVSAWQEQVIPKTLIQNAFLSDEPITFFGTGAQNALVADQFIKYTYPIEAEKKGSPIHMIWADSPCRITCWNYGHETEIAMRSPQIECFVAQHPWFENDCVYADIVLPANTYMEVDDIVTNIRQGTMQPNIMITEKAIEPIGESKSDAECVREVAKKFEGMEEEMTGGKTTADLQKAIWGYMGGEKLVSWEELKEKGYWIYPTAEDWDQDPPGFRKFYEDPEKHPLTTPTGKLEFYSEALAKAFPNDKERGPIPRWIEKSHNHDERLSSHRARVFPLLVMSNHGRWRVHAQCDDITWTRETPTMKVTGPDGYKYEPCWMHPSEAEKRGIKNGDIVKIYNERGIVLAGAYVTERLRPGVAYIDHGARHDPIKTGEIERGGAINTITPGAITSDNCVGQIGGGYLVEVQKVTGEEMDGWRRDFPEAFARKYDPAAGLRVEAWIDDGGDK</sequence>
<keyword evidence="4" id="KW-0479">Metal-binding</keyword>
<keyword evidence="10" id="KW-1185">Reference proteome</keyword>
<dbReference type="Gene3D" id="2.20.25.340">
    <property type="match status" value="1"/>
</dbReference>
<evidence type="ECO:0000256" key="2">
    <source>
        <dbReference type="ARBA" id="ARBA00010312"/>
    </source>
</evidence>
<dbReference type="PANTHER" id="PTHR43742">
    <property type="entry name" value="TRIMETHYLAMINE-N-OXIDE REDUCTASE"/>
    <property type="match status" value="1"/>
</dbReference>
<feature type="domain" description="Pyrogallol hydroxytransferase large subunit-like N-terminal" evidence="8">
    <location>
        <begin position="29"/>
        <end position="81"/>
    </location>
</feature>
<organism evidence="9 10">
    <name type="scientific">Desulforhopalus singaporensis</name>
    <dbReference type="NCBI Taxonomy" id="91360"/>
    <lineage>
        <taxon>Bacteria</taxon>
        <taxon>Pseudomonadati</taxon>
        <taxon>Thermodesulfobacteriota</taxon>
        <taxon>Desulfobulbia</taxon>
        <taxon>Desulfobulbales</taxon>
        <taxon>Desulfocapsaceae</taxon>
        <taxon>Desulforhopalus</taxon>
    </lineage>
</organism>
<dbReference type="GO" id="GO:0030151">
    <property type="term" value="F:molybdenum ion binding"/>
    <property type="evidence" value="ECO:0007669"/>
    <property type="project" value="TreeGrafter"/>
</dbReference>
<comment type="cofactor">
    <cofactor evidence="1">
        <name>Mo-bis(molybdopterin guanine dinucleotide)</name>
        <dbReference type="ChEBI" id="CHEBI:60539"/>
    </cofactor>
</comment>
<feature type="domain" description="Molybdopterin dinucleotide-binding" evidence="7">
    <location>
        <begin position="731"/>
        <end position="813"/>
    </location>
</feature>
<reference evidence="9 10" key="1">
    <citation type="submission" date="2016-10" db="EMBL/GenBank/DDBJ databases">
        <authorList>
            <person name="de Groot N.N."/>
        </authorList>
    </citation>
    <scope>NUCLEOTIDE SEQUENCE [LARGE SCALE GENOMIC DNA]</scope>
    <source>
        <strain evidence="9 10">DSM 12130</strain>
    </source>
</reference>
<dbReference type="Gene3D" id="2.40.40.20">
    <property type="match status" value="1"/>
</dbReference>
<dbReference type="PANTHER" id="PTHR43742:SF10">
    <property type="entry name" value="TRIMETHYLAMINE-N-OXIDE REDUCTASE 2"/>
    <property type="match status" value="1"/>
</dbReference>